<reference evidence="2" key="1">
    <citation type="submission" date="2021-04" db="EMBL/GenBank/DDBJ databases">
        <title>Genomics, taxonomy and metabolism of representatives of sulfur bacteria of the genus Thiothrix: Thiothrix fructosivorans QT, Thiothrix unzii A1T and three new species, Thiothrix subterranea sp. nov., Thiothrix litoralis sp. nov. and 'Candidatus Thiothrix anitrata' sp. nov.</title>
        <authorList>
            <person name="Ravin N.V."/>
            <person name="Smolyakov D."/>
            <person name="Rudenko T.S."/>
            <person name="Mardanov A.V."/>
            <person name="Beletsky A.V."/>
            <person name="Markov N.D."/>
            <person name="Fomenkov A.I."/>
            <person name="Roberts R.J."/>
            <person name="Karnachuk O.V."/>
            <person name="Novikov A."/>
            <person name="Grabovich M.Y."/>
        </authorList>
    </citation>
    <scope>NUCLEOTIDE SEQUENCE</scope>
    <source>
        <strain evidence="2">A1</strain>
    </source>
</reference>
<accession>A0A975IHF8</accession>
<evidence type="ECO:0000259" key="1">
    <source>
        <dbReference type="Pfam" id="PF13470"/>
    </source>
</evidence>
<evidence type="ECO:0000313" key="2">
    <source>
        <dbReference type="EMBL" id="QTR53598.1"/>
    </source>
</evidence>
<dbReference type="InterPro" id="IPR029060">
    <property type="entry name" value="PIN-like_dom_sf"/>
</dbReference>
<dbReference type="AlphaFoldDB" id="A0A975IHF8"/>
<dbReference type="KEGG" id="tun:J9260_00460"/>
<feature type="domain" description="PIN" evidence="1">
    <location>
        <begin position="2"/>
        <end position="106"/>
    </location>
</feature>
<dbReference type="EMBL" id="CP072793">
    <property type="protein sequence ID" value="QTR53598.1"/>
    <property type="molecule type" value="Genomic_DNA"/>
</dbReference>
<dbReference type="InterPro" id="IPR002850">
    <property type="entry name" value="PIN_toxin-like"/>
</dbReference>
<dbReference type="SUPFAM" id="SSF88723">
    <property type="entry name" value="PIN domain-like"/>
    <property type="match status" value="1"/>
</dbReference>
<organism evidence="2 3">
    <name type="scientific">Thiothrix unzii</name>
    <dbReference type="NCBI Taxonomy" id="111769"/>
    <lineage>
        <taxon>Bacteria</taxon>
        <taxon>Pseudomonadati</taxon>
        <taxon>Pseudomonadota</taxon>
        <taxon>Gammaproteobacteria</taxon>
        <taxon>Thiotrichales</taxon>
        <taxon>Thiotrichaceae</taxon>
        <taxon>Thiothrix</taxon>
    </lineage>
</organism>
<dbReference type="PANTHER" id="PTHR34610">
    <property type="entry name" value="SSL7007 PROTEIN"/>
    <property type="match status" value="1"/>
</dbReference>
<dbReference type="NCBIfam" id="TIGR00305">
    <property type="entry name" value="putative toxin-antitoxin system toxin component, PIN family"/>
    <property type="match status" value="1"/>
</dbReference>
<dbReference type="PANTHER" id="PTHR34610:SF4">
    <property type="entry name" value="SLL8027 PROTEIN"/>
    <property type="match status" value="1"/>
</dbReference>
<dbReference type="InterPro" id="IPR002716">
    <property type="entry name" value="PIN_dom"/>
</dbReference>
<dbReference type="Pfam" id="PF13470">
    <property type="entry name" value="PIN_3"/>
    <property type="match status" value="1"/>
</dbReference>
<gene>
    <name evidence="2" type="ORF">J9260_00460</name>
</gene>
<evidence type="ECO:0000313" key="3">
    <source>
        <dbReference type="Proteomes" id="UP000672009"/>
    </source>
</evidence>
<dbReference type="RefSeq" id="WP_210219114.1">
    <property type="nucleotide sequence ID" value="NZ_CP072793.1"/>
</dbReference>
<proteinExistence type="predicted"/>
<sequence>MRVVIDCNILISAGLTAGTCRAVIQTALAHCEIVMSPAILAEYQEVVSRPKFVRVRDKLEGFMLDMARVAEFVYPEPIAYPLPDPKDVPYLLAALASGAKYLVTGNGNDFPADVCVGVDVVTPAAFLRLDLPDEPILR</sequence>
<name>A0A975IHF8_9GAMM</name>
<dbReference type="Proteomes" id="UP000672009">
    <property type="component" value="Chromosome"/>
</dbReference>
<protein>
    <submittedName>
        <fullName evidence="2">Toxin-antitoxin system toxin component, PIN family</fullName>
    </submittedName>
</protein>
<keyword evidence="3" id="KW-1185">Reference proteome</keyword>